<accession>A0A1S9RMP8</accession>
<dbReference type="PANTHER" id="PTHR47938:SF35">
    <property type="entry name" value="PENTATRICOPEPTIDE REPEAT-CONTAINING PROTEIN 4, MITOCHONDRIAL-RELATED"/>
    <property type="match status" value="1"/>
</dbReference>
<feature type="region of interest" description="Disordered" evidence="1">
    <location>
        <begin position="1142"/>
        <end position="1168"/>
    </location>
</feature>
<evidence type="ECO:0000313" key="2">
    <source>
        <dbReference type="EMBL" id="OOQ86560.1"/>
    </source>
</evidence>
<sequence length="1398" mass="159193">MSKRVEARINAEPTSGSFFAVPRPPSACAASPRRETLPAYSTNFSSPTTSTDRESFKPIFQTSQLSGRARFRQAMQSHLTRRVFRALINNEPLSFSRCRRTQLLHTISPARVRSNTVRLPHVQVRTLFAFTMDPRAASGEGLPTTLASEKGLKPMTDLKRSLEDKSRAPPNNTLVNAFKLFFETRVDSPGVINSFQAQLLSMTWKYLKARQEELDDNDWHNIFSVDSLERILFVLSEAQCLPESRDTVLKLARYAYLELCADHGFGPNSISRPALLVYINLLAINGNPEDARQVIINFGGQLRGAKPSPWLNVLKGFALKDDRRQLRKITQELEKYGVKFDQASHKELVDILIAQNLFKAVQTVYECPMAGNAEPSLATKKAVIEYAILNSETAWAEPIYQSIREGATPSLETVGVSLLWEAAQGASASSLGEKVKLWAATDPQIKDALTITDINNLLRYANVQENPQLASAFLSLAEQWGLAPDEQTHLLHLESAIQAGDVEASLRILQDQVDPSSLPNANITLSNQLLTMLCSSEKKDELFQQISSLLDPLFQEGVHLEPTTVAALTRMLLYRHDNEAVSELLRPRLATYDSQGKTIIRTAVTDFILDLNEKDADVWEVYELFKLAFPETGVSVRTEIMCTFFERKRSDLAVLVFGHMRQAEDLSRRPKPDTYARCFQGLARTADATNLELVHNMLKLDLEVELTTRVLNGLMLAYAACEMPEKSMNIFRQILQSDEGPSTKTIALFFKVCEKHHNGVQEAVKMMSKVKKLEIEVDRRLYSSYIEALAAQCEFDRATEAINNMQAEIGVLPTSTTIGLFYNAIPYQYWKDQVEDWARQTYPELWDHLAKTERNEYEEGQKFDGISNEVWVSRRSTSAGTTKPSIEPGSPDKRDRCPENCLQSPFSFSWEPLSISSLHLYDLRAMSTSRFNPELSAELHNKILEYGWIGSGRELTSLPSTTWWEQFSPISFDLASRLKPSLIRFLRLAKVGIYDDKKFHFFFHARGLFHKSWLFLSDDWMRDSPRDRYISLYYGSGSKCDQEVGIVFDQETELASFIPQWEDLRLCIEEDWPWIPLQDILQAYLDMIKDKKVTTYSDIDSGSTGGTLCQSFPWEIHQHTSIDVERAISAFTRLLDAIESRLPQKSQSHPQSSQLDEASNQNPEEQSRQQLCFPYTDSVLDSSLVQDKSFARAFLSTLPARQINFRYIAPGIRVQSPTEFMNQPFADRRDNYKRWYYRSEEDPISIPLLLFRAKGENKSPWVRPWFLDGIVEDIPSGLYIESLEDWRAEDSGNETRLLLPFEIGMNKFARSTEGFLIGKWGSSHATDGLYRVGFASGLMPLDSFSSHIHRVLLNWAERVENGDWEVNDDGVADGIEKFKEADTQEHWKKYHIPWQRVD</sequence>
<dbReference type="GO" id="GO:0003729">
    <property type="term" value="F:mRNA binding"/>
    <property type="evidence" value="ECO:0007669"/>
    <property type="project" value="TreeGrafter"/>
</dbReference>
<dbReference type="PANTHER" id="PTHR47938">
    <property type="entry name" value="RESPIRATORY COMPLEX I CHAPERONE (CIA84), PUTATIVE (AFU_ORTHOLOGUE AFUA_2G06020)-RELATED"/>
    <property type="match status" value="1"/>
</dbReference>
<proteinExistence type="predicted"/>
<dbReference type="Proteomes" id="UP000190744">
    <property type="component" value="Unassembled WGS sequence"/>
</dbReference>
<feature type="compositionally biased region" description="Polar residues" evidence="1">
    <location>
        <begin position="1155"/>
        <end position="1168"/>
    </location>
</feature>
<feature type="region of interest" description="Disordered" evidence="1">
    <location>
        <begin position="875"/>
        <end position="896"/>
    </location>
</feature>
<dbReference type="EMBL" id="LJBN01000137">
    <property type="protein sequence ID" value="OOQ86560.1"/>
    <property type="molecule type" value="Genomic_DNA"/>
</dbReference>
<feature type="compositionally biased region" description="Low complexity" evidence="1">
    <location>
        <begin position="1143"/>
        <end position="1154"/>
    </location>
</feature>
<feature type="compositionally biased region" description="Polar residues" evidence="1">
    <location>
        <begin position="39"/>
        <end position="50"/>
    </location>
</feature>
<dbReference type="Gene3D" id="1.25.40.10">
    <property type="entry name" value="Tetratricopeptide repeat domain"/>
    <property type="match status" value="1"/>
</dbReference>
<dbReference type="InterPro" id="IPR011990">
    <property type="entry name" value="TPR-like_helical_dom_sf"/>
</dbReference>
<feature type="compositionally biased region" description="Polar residues" evidence="1">
    <location>
        <begin position="875"/>
        <end position="884"/>
    </location>
</feature>
<comment type="caution">
    <text evidence="2">The sequence shown here is derived from an EMBL/GenBank/DDBJ whole genome shotgun (WGS) entry which is preliminary data.</text>
</comment>
<organism evidence="2 3">
    <name type="scientific">Penicillium brasilianum</name>
    <dbReference type="NCBI Taxonomy" id="104259"/>
    <lineage>
        <taxon>Eukaryota</taxon>
        <taxon>Fungi</taxon>
        <taxon>Dikarya</taxon>
        <taxon>Ascomycota</taxon>
        <taxon>Pezizomycotina</taxon>
        <taxon>Eurotiomycetes</taxon>
        <taxon>Eurotiomycetidae</taxon>
        <taxon>Eurotiales</taxon>
        <taxon>Aspergillaceae</taxon>
        <taxon>Penicillium</taxon>
    </lineage>
</organism>
<evidence type="ECO:0000313" key="3">
    <source>
        <dbReference type="Proteomes" id="UP000190744"/>
    </source>
</evidence>
<name>A0A1S9RMP8_PENBI</name>
<feature type="region of interest" description="Disordered" evidence="1">
    <location>
        <begin position="1"/>
        <end position="55"/>
    </location>
</feature>
<evidence type="ECO:0000256" key="1">
    <source>
        <dbReference type="SAM" id="MobiDB-lite"/>
    </source>
</evidence>
<reference evidence="3" key="1">
    <citation type="submission" date="2015-09" db="EMBL/GenBank/DDBJ databases">
        <authorList>
            <person name="Fill T.P."/>
            <person name="Baretta J.F."/>
            <person name="de Almeida L.G."/>
            <person name="Rocha M."/>
            <person name="de Souza D.H."/>
            <person name="Malavazi I."/>
            <person name="Cerdeira L.T."/>
            <person name="Hong H."/>
            <person name="Samborskyy M."/>
            <person name="de Vasconcelos A.T."/>
            <person name="Leadlay P."/>
            <person name="Rodrigues-Filho E."/>
        </authorList>
    </citation>
    <scope>NUCLEOTIDE SEQUENCE [LARGE SCALE GENOMIC DNA]</scope>
    <source>
        <strain evidence="3">LaBioMMi 136</strain>
    </source>
</reference>
<gene>
    <name evidence="2" type="ORF">PEBR_20846</name>
</gene>
<protein>
    <submittedName>
        <fullName evidence="2">Uncharacterized protein</fullName>
    </submittedName>
</protein>